<sequence>RSGTPAVDHHTPTAISEKDYPIRGTISPLTNTVAVKRSVGPVDEVSFVFGRPASPTSEQAPRGNGSLQHYSNPGIVRCLSPSAGRYMAGHYSARPLSPSSD</sequence>
<protein>
    <submittedName>
        <fullName evidence="2">Uncharacterized protein</fullName>
    </submittedName>
</protein>
<keyword evidence="3" id="KW-1185">Reference proteome</keyword>
<gene>
    <name evidence="2" type="ORF">GSLYS_00012384001</name>
</gene>
<evidence type="ECO:0000256" key="1">
    <source>
        <dbReference type="SAM" id="MobiDB-lite"/>
    </source>
</evidence>
<dbReference type="Proteomes" id="UP001497497">
    <property type="component" value="Unassembled WGS sequence"/>
</dbReference>
<feature type="compositionally biased region" description="Polar residues" evidence="1">
    <location>
        <begin position="54"/>
        <end position="71"/>
    </location>
</feature>
<dbReference type="EMBL" id="CAXITT010000303">
    <property type="protein sequence ID" value="CAL1538563.1"/>
    <property type="molecule type" value="Genomic_DNA"/>
</dbReference>
<feature type="region of interest" description="Disordered" evidence="1">
    <location>
        <begin position="50"/>
        <end position="73"/>
    </location>
</feature>
<evidence type="ECO:0000313" key="2">
    <source>
        <dbReference type="EMBL" id="CAL1538563.1"/>
    </source>
</evidence>
<evidence type="ECO:0000313" key="3">
    <source>
        <dbReference type="Proteomes" id="UP001497497"/>
    </source>
</evidence>
<reference evidence="2 3" key="1">
    <citation type="submission" date="2024-04" db="EMBL/GenBank/DDBJ databases">
        <authorList>
            <consortium name="Genoscope - CEA"/>
            <person name="William W."/>
        </authorList>
    </citation>
    <scope>NUCLEOTIDE SEQUENCE [LARGE SCALE GENOMIC DNA]</scope>
</reference>
<feature type="non-terminal residue" evidence="2">
    <location>
        <position position="1"/>
    </location>
</feature>
<proteinExistence type="predicted"/>
<feature type="non-terminal residue" evidence="2">
    <location>
        <position position="101"/>
    </location>
</feature>
<name>A0AAV2HZR7_LYMST</name>
<dbReference type="AlphaFoldDB" id="A0AAV2HZR7"/>
<organism evidence="2 3">
    <name type="scientific">Lymnaea stagnalis</name>
    <name type="common">Great pond snail</name>
    <name type="synonym">Helix stagnalis</name>
    <dbReference type="NCBI Taxonomy" id="6523"/>
    <lineage>
        <taxon>Eukaryota</taxon>
        <taxon>Metazoa</taxon>
        <taxon>Spiralia</taxon>
        <taxon>Lophotrochozoa</taxon>
        <taxon>Mollusca</taxon>
        <taxon>Gastropoda</taxon>
        <taxon>Heterobranchia</taxon>
        <taxon>Euthyneura</taxon>
        <taxon>Panpulmonata</taxon>
        <taxon>Hygrophila</taxon>
        <taxon>Lymnaeoidea</taxon>
        <taxon>Lymnaeidae</taxon>
        <taxon>Lymnaea</taxon>
    </lineage>
</organism>
<accession>A0AAV2HZR7</accession>
<comment type="caution">
    <text evidence="2">The sequence shown here is derived from an EMBL/GenBank/DDBJ whole genome shotgun (WGS) entry which is preliminary data.</text>
</comment>